<gene>
    <name evidence="9" type="primary">metQ_2</name>
    <name evidence="9" type="ORF">CLCHR_16330</name>
    <name evidence="10" type="ORF">D2A34_11680</name>
</gene>
<evidence type="ECO:0000256" key="8">
    <source>
        <dbReference type="SAM" id="SignalP"/>
    </source>
</evidence>
<feature type="signal peptide" evidence="8">
    <location>
        <begin position="1"/>
        <end position="21"/>
    </location>
</feature>
<comment type="caution">
    <text evidence="9">The sequence shown here is derived from an EMBL/GenBank/DDBJ whole genome shotgun (WGS) entry which is preliminary data.</text>
</comment>
<keyword evidence="11" id="KW-1185">Reference proteome</keyword>
<evidence type="ECO:0000256" key="6">
    <source>
        <dbReference type="PIRNR" id="PIRNR002854"/>
    </source>
</evidence>
<evidence type="ECO:0000256" key="4">
    <source>
        <dbReference type="ARBA" id="ARBA00023139"/>
    </source>
</evidence>
<dbReference type="PIRSF" id="PIRSF002854">
    <property type="entry name" value="MetQ"/>
    <property type="match status" value="1"/>
</dbReference>
<dbReference type="PANTHER" id="PTHR30429">
    <property type="entry name" value="D-METHIONINE-BINDING LIPOPROTEIN METQ"/>
    <property type="match status" value="1"/>
</dbReference>
<evidence type="ECO:0000313" key="12">
    <source>
        <dbReference type="Proteomes" id="UP000265930"/>
    </source>
</evidence>
<evidence type="ECO:0000256" key="2">
    <source>
        <dbReference type="ARBA" id="ARBA00022729"/>
    </source>
</evidence>
<dbReference type="EMBL" id="QXDJ01000003">
    <property type="protein sequence ID" value="RII33845.1"/>
    <property type="molecule type" value="Genomic_DNA"/>
</dbReference>
<comment type="subcellular location">
    <subcellularLocation>
        <location evidence="1">Membrane</location>
        <topology evidence="1">Lipid-anchor</topology>
    </subcellularLocation>
</comment>
<name>A0A1V4ITS3_9CLOT</name>
<evidence type="ECO:0000256" key="7">
    <source>
        <dbReference type="PIRSR" id="PIRSR002854-1"/>
    </source>
</evidence>
<protein>
    <recommendedName>
        <fullName evidence="6">Lipoprotein</fullName>
    </recommendedName>
</protein>
<evidence type="ECO:0000256" key="5">
    <source>
        <dbReference type="ARBA" id="ARBA00023288"/>
    </source>
</evidence>
<keyword evidence="5 6" id="KW-0449">Lipoprotein</keyword>
<dbReference type="RefSeq" id="WP_079439200.1">
    <property type="nucleotide sequence ID" value="NZ_MZGT01000018.1"/>
</dbReference>
<feature type="chain" id="PRO_5044063166" description="Lipoprotein" evidence="8">
    <location>
        <begin position="22"/>
        <end position="280"/>
    </location>
</feature>
<dbReference type="PANTHER" id="PTHR30429:SF0">
    <property type="entry name" value="METHIONINE-BINDING LIPOPROTEIN METQ"/>
    <property type="match status" value="1"/>
</dbReference>
<keyword evidence="2 8" id="KW-0732">Signal</keyword>
<evidence type="ECO:0000313" key="10">
    <source>
        <dbReference type="EMBL" id="RII33845.1"/>
    </source>
</evidence>
<reference evidence="9 11" key="1">
    <citation type="submission" date="2017-03" db="EMBL/GenBank/DDBJ databases">
        <title>Genome sequence of Clostridium chromiireducens DSM 23318.</title>
        <authorList>
            <person name="Poehlein A."/>
            <person name="Daniel R."/>
        </authorList>
    </citation>
    <scope>NUCLEOTIDE SEQUENCE [LARGE SCALE GENOMIC DNA]</scope>
    <source>
        <strain evidence="9 11">DSM 23318</strain>
    </source>
</reference>
<organism evidence="9 11">
    <name type="scientific">Clostridium chromiireducens</name>
    <dbReference type="NCBI Taxonomy" id="225345"/>
    <lineage>
        <taxon>Bacteria</taxon>
        <taxon>Bacillati</taxon>
        <taxon>Bacillota</taxon>
        <taxon>Clostridia</taxon>
        <taxon>Eubacteriales</taxon>
        <taxon>Clostridiaceae</taxon>
        <taxon>Clostridium</taxon>
    </lineage>
</organism>
<dbReference type="Proteomes" id="UP000265930">
    <property type="component" value="Unassembled WGS sequence"/>
</dbReference>
<dbReference type="STRING" id="225345.CLCHR_16330"/>
<sequence length="280" mass="30511">MKIIKKLAALIVLGTIGASIVGCSSSKETAKTDNKEGNKNILVGVCPGPYGDMVKEALASALKPKGYTVTTKEFSDYIQPDKALDNKEIDANLFQHTEYLKKFSADNNLKISPVIVVPTLGMGVFSNTLTSLDQLKDGAKIAIPNDASNLARALRLLKANGVIKLKDNIDETKATEKDVAENPKNIKFTPIEGAQLARSIESVDAAVVPGNFAFASKLDYSKALTVEKLAENYKNVIAVRTEDLDKDLGKDLKEAVESKEFKDAIENGKFKDFSKPDWWK</sequence>
<dbReference type="EMBL" id="MZGT01000018">
    <property type="protein sequence ID" value="OPJ63293.1"/>
    <property type="molecule type" value="Genomic_DNA"/>
</dbReference>
<dbReference type="OrthoDB" id="9812878at2"/>
<accession>A0A1V4ITS3</accession>
<evidence type="ECO:0000256" key="3">
    <source>
        <dbReference type="ARBA" id="ARBA00023136"/>
    </source>
</evidence>
<evidence type="ECO:0000313" key="9">
    <source>
        <dbReference type="EMBL" id="OPJ63293.1"/>
    </source>
</evidence>
<dbReference type="PROSITE" id="PS51257">
    <property type="entry name" value="PROKAR_LIPOPROTEIN"/>
    <property type="match status" value="1"/>
</dbReference>
<dbReference type="Gene3D" id="3.40.190.10">
    <property type="entry name" value="Periplasmic binding protein-like II"/>
    <property type="match status" value="2"/>
</dbReference>
<dbReference type="Pfam" id="PF03180">
    <property type="entry name" value="Lipoprotein_9"/>
    <property type="match status" value="1"/>
</dbReference>
<evidence type="ECO:0000256" key="1">
    <source>
        <dbReference type="ARBA" id="ARBA00004635"/>
    </source>
</evidence>
<dbReference type="InterPro" id="IPR004872">
    <property type="entry name" value="Lipoprotein_NlpA"/>
</dbReference>
<proteinExistence type="inferred from homology"/>
<keyword evidence="3" id="KW-0472">Membrane</keyword>
<dbReference type="GO" id="GO:0016020">
    <property type="term" value="C:membrane"/>
    <property type="evidence" value="ECO:0007669"/>
    <property type="project" value="UniProtKB-SubCell"/>
</dbReference>
<feature type="lipid moiety-binding region" description="S-diacylglycerol cysteine" evidence="7">
    <location>
        <position position="23"/>
    </location>
</feature>
<keyword evidence="4" id="KW-0564">Palmitate</keyword>
<comment type="similarity">
    <text evidence="6">Belongs to the nlpA lipoprotein family.</text>
</comment>
<dbReference type="AlphaFoldDB" id="A0A1V4ITS3"/>
<dbReference type="Proteomes" id="UP000191056">
    <property type="component" value="Unassembled WGS sequence"/>
</dbReference>
<reference evidence="10 12" key="2">
    <citation type="submission" date="2018-08" db="EMBL/GenBank/DDBJ databases">
        <title>Genome of Clostridium chromiireducens C1, DSM12136.</title>
        <authorList>
            <person name="Xing M."/>
            <person name="Wei Y."/>
            <person name="Ang E.L."/>
            <person name="Zhao H."/>
            <person name="Zhang Y."/>
        </authorList>
    </citation>
    <scope>NUCLEOTIDE SEQUENCE [LARGE SCALE GENOMIC DNA]</scope>
    <source>
        <strain evidence="10 12">C1</strain>
    </source>
</reference>
<dbReference type="SUPFAM" id="SSF53850">
    <property type="entry name" value="Periplasmic binding protein-like II"/>
    <property type="match status" value="1"/>
</dbReference>
<evidence type="ECO:0000313" key="11">
    <source>
        <dbReference type="Proteomes" id="UP000191056"/>
    </source>
</evidence>